<feature type="domain" description="Methyl-accepting transducer" evidence="12">
    <location>
        <begin position="275"/>
        <end position="504"/>
    </location>
</feature>
<dbReference type="SMART" id="SM00283">
    <property type="entry name" value="MA"/>
    <property type="match status" value="1"/>
</dbReference>
<keyword evidence="6 11" id="KW-0812">Transmembrane</keyword>
<evidence type="ECO:0000256" key="6">
    <source>
        <dbReference type="ARBA" id="ARBA00022692"/>
    </source>
</evidence>
<dbReference type="InterPro" id="IPR013655">
    <property type="entry name" value="PAS_fold_3"/>
</dbReference>
<organism evidence="14 15">
    <name type="scientific">Comamonas terrigena</name>
    <dbReference type="NCBI Taxonomy" id="32013"/>
    <lineage>
        <taxon>Bacteria</taxon>
        <taxon>Pseudomonadati</taxon>
        <taxon>Pseudomonadota</taxon>
        <taxon>Betaproteobacteria</taxon>
        <taxon>Burkholderiales</taxon>
        <taxon>Comamonadaceae</taxon>
        <taxon>Comamonas</taxon>
    </lineage>
</organism>
<evidence type="ECO:0000256" key="10">
    <source>
        <dbReference type="PROSITE-ProRule" id="PRU00284"/>
    </source>
</evidence>
<dbReference type="OrthoDB" id="9806477at2"/>
<evidence type="ECO:0000256" key="7">
    <source>
        <dbReference type="ARBA" id="ARBA00022989"/>
    </source>
</evidence>
<comment type="subcellular location">
    <subcellularLocation>
        <location evidence="1">Cell inner membrane</location>
        <topology evidence="1">Multi-pass membrane protein</topology>
    </subcellularLocation>
</comment>
<reference evidence="15" key="1">
    <citation type="submission" date="2017-09" db="EMBL/GenBank/DDBJ databases">
        <title>FDA dAtabase for Regulatory Grade micrObial Sequences (FDA-ARGOS): Supporting development and validation of Infectious Disease Dx tests.</title>
        <authorList>
            <person name="Minogue T."/>
            <person name="Wolcott M."/>
            <person name="Wasieloski L."/>
            <person name="Aguilar W."/>
            <person name="Moore D."/>
            <person name="Tallon L."/>
            <person name="Sadzewicz L."/>
            <person name="Ott S."/>
            <person name="Zhao X."/>
            <person name="Nagaraj S."/>
            <person name="Vavikolanu K."/>
            <person name="Aluvathingal J."/>
            <person name="Nadendla S."/>
            <person name="Sichtig H."/>
        </authorList>
    </citation>
    <scope>NUCLEOTIDE SEQUENCE [LARGE SCALE GENOMIC DNA]</scope>
    <source>
        <strain evidence="15">FDAARGOS_394</strain>
    </source>
</reference>
<dbReference type="RefSeq" id="WP_066536728.1">
    <property type="nucleotide sequence ID" value="NZ_PDEA01000001.1"/>
</dbReference>
<dbReference type="Pfam" id="PF00015">
    <property type="entry name" value="MCPsignal"/>
    <property type="match status" value="1"/>
</dbReference>
<dbReference type="InterPro" id="IPR004090">
    <property type="entry name" value="Chemotax_Me-accpt_rcpt"/>
</dbReference>
<gene>
    <name evidence="14" type="ORF">CRM82_19300</name>
</gene>
<dbReference type="CDD" id="cd00130">
    <property type="entry name" value="PAS"/>
    <property type="match status" value="1"/>
</dbReference>
<keyword evidence="10" id="KW-0807">Transducer</keyword>
<evidence type="ECO:0000259" key="13">
    <source>
        <dbReference type="PROSITE" id="PS50112"/>
    </source>
</evidence>
<keyword evidence="7 11" id="KW-1133">Transmembrane helix</keyword>
<dbReference type="FunFam" id="1.10.287.950:FF:000001">
    <property type="entry name" value="Methyl-accepting chemotaxis sensory transducer"/>
    <property type="match status" value="1"/>
</dbReference>
<evidence type="ECO:0000256" key="2">
    <source>
        <dbReference type="ARBA" id="ARBA00022475"/>
    </source>
</evidence>
<feature type="transmembrane region" description="Helical" evidence="11">
    <location>
        <begin position="168"/>
        <end position="191"/>
    </location>
</feature>
<dbReference type="NCBIfam" id="TIGR00229">
    <property type="entry name" value="sensory_box"/>
    <property type="match status" value="1"/>
</dbReference>
<evidence type="ECO:0000313" key="15">
    <source>
        <dbReference type="Proteomes" id="UP000220246"/>
    </source>
</evidence>
<dbReference type="GO" id="GO:0007165">
    <property type="term" value="P:signal transduction"/>
    <property type="evidence" value="ECO:0007669"/>
    <property type="project" value="UniProtKB-KW"/>
</dbReference>
<keyword evidence="15" id="KW-1185">Reference proteome</keyword>
<proteinExistence type="inferred from homology"/>
<evidence type="ECO:0000256" key="1">
    <source>
        <dbReference type="ARBA" id="ARBA00004429"/>
    </source>
</evidence>
<evidence type="ECO:0000256" key="8">
    <source>
        <dbReference type="ARBA" id="ARBA00023136"/>
    </source>
</evidence>
<dbReference type="Gene3D" id="1.10.287.950">
    <property type="entry name" value="Methyl-accepting chemotaxis protein"/>
    <property type="match status" value="1"/>
</dbReference>
<dbReference type="Proteomes" id="UP000220246">
    <property type="component" value="Unassembled WGS sequence"/>
</dbReference>
<dbReference type="InterPro" id="IPR004089">
    <property type="entry name" value="MCPsignal_dom"/>
</dbReference>
<dbReference type="CDD" id="cd11386">
    <property type="entry name" value="MCP_signal"/>
    <property type="match status" value="1"/>
</dbReference>
<keyword evidence="2" id="KW-1003">Cell membrane</keyword>
<dbReference type="GO" id="GO:0052131">
    <property type="term" value="P:positive aerotaxis"/>
    <property type="evidence" value="ECO:0007669"/>
    <property type="project" value="UniProtKB-ARBA"/>
</dbReference>
<comment type="similarity">
    <text evidence="9">Belongs to the methyl-accepting chemotaxis (MCP) protein family.</text>
</comment>
<dbReference type="InterPro" id="IPR001610">
    <property type="entry name" value="PAC"/>
</dbReference>
<dbReference type="InterPro" id="IPR000014">
    <property type="entry name" value="PAS"/>
</dbReference>
<dbReference type="GeneID" id="80802781"/>
<dbReference type="FunFam" id="3.30.450.20:FF:000046">
    <property type="entry name" value="Aerotaxis sensor receptor"/>
    <property type="match status" value="1"/>
</dbReference>
<dbReference type="GO" id="GO:0004888">
    <property type="term" value="F:transmembrane signaling receptor activity"/>
    <property type="evidence" value="ECO:0007669"/>
    <property type="project" value="InterPro"/>
</dbReference>
<dbReference type="GO" id="GO:0005886">
    <property type="term" value="C:plasma membrane"/>
    <property type="evidence" value="ECO:0007669"/>
    <property type="project" value="UniProtKB-SubCell"/>
</dbReference>
<dbReference type="SUPFAM" id="SSF55785">
    <property type="entry name" value="PYP-like sensor domain (PAS domain)"/>
    <property type="match status" value="1"/>
</dbReference>
<accession>A0A2A7UYS8</accession>
<dbReference type="EMBL" id="PDEA01000001">
    <property type="protein sequence ID" value="PEH90452.1"/>
    <property type="molecule type" value="Genomic_DNA"/>
</dbReference>
<dbReference type="PROSITE" id="PS50112">
    <property type="entry name" value="PAS"/>
    <property type="match status" value="1"/>
</dbReference>
<dbReference type="Pfam" id="PF08447">
    <property type="entry name" value="PAS_3"/>
    <property type="match status" value="1"/>
</dbReference>
<evidence type="ECO:0000256" key="3">
    <source>
        <dbReference type="ARBA" id="ARBA00022481"/>
    </source>
</evidence>
<sequence>MRQNLPVTLHEFQFPDDELLMSTTDSQGNITHCNAAFVRVSGFSMEELMGQPHSLVRHPDMPAEAFRDMWATIGHGRSWKGIVKNRRKDGGFYWVHAHVTPIMQGGKPVGYMSVRAKPTREQVQAAEQLYARLAQERAKGQPDMVLHAGHARLLGLRNLFGKMQRANFTLRIAAVVLPLLLMGCLPAVLGWTAAWQVGLQAAAMVLWSALGLGWLHRTLTQPFALTHRFAKQLASCELDRQLPLVPGRHPMALLMEHLHQVHFNLRAIVGDARHEIDSFSHLSRDLSGSARSLSERTELQAERLQQTAAAMTQLAGSVEQSQQTTEEVLQQSGKSAELAERGGQAMQKVEDMVHQLRDSSQQMGQIITTIESIAFQTNILALNAAVEAARAGEQGRGFAVVAGEVRTLAQRSAEAAKEIKRLISGSNDRIHQGAERMQEASATISQAVQSVAQVSQLVQEIVETSREQALGIAQVDRAIGELDAVTQENARMSEVSAHSAGHMSSNAGVLHRTLEVFRMR</sequence>
<evidence type="ECO:0000256" key="11">
    <source>
        <dbReference type="SAM" id="Phobius"/>
    </source>
</evidence>
<evidence type="ECO:0000256" key="9">
    <source>
        <dbReference type="ARBA" id="ARBA00029447"/>
    </source>
</evidence>
<dbReference type="SUPFAM" id="SSF58104">
    <property type="entry name" value="Methyl-accepting chemotaxis protein (MCP) signaling domain"/>
    <property type="match status" value="1"/>
</dbReference>
<dbReference type="InterPro" id="IPR035965">
    <property type="entry name" value="PAS-like_dom_sf"/>
</dbReference>
<keyword evidence="5" id="KW-0997">Cell inner membrane</keyword>
<dbReference type="Gene3D" id="3.30.450.20">
    <property type="entry name" value="PAS domain"/>
    <property type="match status" value="1"/>
</dbReference>
<dbReference type="PRINTS" id="PR00260">
    <property type="entry name" value="CHEMTRNSDUCR"/>
</dbReference>
<name>A0A2A7UYS8_COMTR</name>
<keyword evidence="3" id="KW-0488">Methylation</keyword>
<dbReference type="PANTHER" id="PTHR43531">
    <property type="entry name" value="PROTEIN ICFG"/>
    <property type="match status" value="1"/>
</dbReference>
<keyword evidence="8 11" id="KW-0472">Membrane</keyword>
<dbReference type="PROSITE" id="PS50111">
    <property type="entry name" value="CHEMOTAXIS_TRANSDUC_2"/>
    <property type="match status" value="1"/>
</dbReference>
<dbReference type="PANTHER" id="PTHR43531:SF7">
    <property type="entry name" value="AEROTAXIS RECEPTOR"/>
    <property type="match status" value="1"/>
</dbReference>
<evidence type="ECO:0000313" key="14">
    <source>
        <dbReference type="EMBL" id="PEH90452.1"/>
    </source>
</evidence>
<evidence type="ECO:0000256" key="5">
    <source>
        <dbReference type="ARBA" id="ARBA00022519"/>
    </source>
</evidence>
<dbReference type="InterPro" id="IPR051310">
    <property type="entry name" value="MCP_chemotaxis"/>
</dbReference>
<dbReference type="AlphaFoldDB" id="A0A2A7UYS8"/>
<dbReference type="STRING" id="1219032.GCA_001515545_01975"/>
<keyword evidence="4" id="KW-0145">Chemotaxis</keyword>
<protein>
    <submittedName>
        <fullName evidence="14">Chemotaxis protein</fullName>
    </submittedName>
</protein>
<dbReference type="SMART" id="SM00086">
    <property type="entry name" value="PAC"/>
    <property type="match status" value="1"/>
</dbReference>
<evidence type="ECO:0000259" key="12">
    <source>
        <dbReference type="PROSITE" id="PS50111"/>
    </source>
</evidence>
<evidence type="ECO:0000256" key="4">
    <source>
        <dbReference type="ARBA" id="ARBA00022500"/>
    </source>
</evidence>
<feature type="domain" description="PAS" evidence="13">
    <location>
        <begin position="25"/>
        <end position="60"/>
    </location>
</feature>
<comment type="caution">
    <text evidence="14">The sequence shown here is derived from an EMBL/GenBank/DDBJ whole genome shotgun (WGS) entry which is preliminary data.</text>
</comment>